<protein>
    <recommendedName>
        <fullName evidence="12">Intradiol ring-cleavage dioxygenases domain-containing protein</fullName>
    </recommendedName>
</protein>
<evidence type="ECO:0000259" key="9">
    <source>
        <dbReference type="Pfam" id="PF04444"/>
    </source>
</evidence>
<evidence type="ECO:0008006" key="12">
    <source>
        <dbReference type="Google" id="ProtNLM"/>
    </source>
</evidence>
<keyword evidence="7" id="KW-0732">Signal</keyword>
<dbReference type="EMBL" id="LFZN01000017">
    <property type="protein sequence ID" value="KXT04899.1"/>
    <property type="molecule type" value="Genomic_DNA"/>
</dbReference>
<dbReference type="EMBL" id="LFZN01000017">
    <property type="protein sequence ID" value="KXT04898.1"/>
    <property type="molecule type" value="Genomic_DNA"/>
</dbReference>
<dbReference type="AlphaFoldDB" id="A0A139HR69"/>
<dbReference type="SUPFAM" id="SSF49482">
    <property type="entry name" value="Aromatic compound dioxygenase"/>
    <property type="match status" value="1"/>
</dbReference>
<feature type="domain" description="Catechol dioxygenase N-terminal" evidence="9">
    <location>
        <begin position="60"/>
        <end position="130"/>
    </location>
</feature>
<dbReference type="GO" id="GO:0008199">
    <property type="term" value="F:ferric iron binding"/>
    <property type="evidence" value="ECO:0007669"/>
    <property type="project" value="InterPro"/>
</dbReference>
<comment type="caution">
    <text evidence="10">The sequence shown here is derived from an EMBL/GenBank/DDBJ whole genome shotgun (WGS) entry which is preliminary data.</text>
</comment>
<dbReference type="InterPro" id="IPR015889">
    <property type="entry name" value="Intradiol_dOase_core"/>
</dbReference>
<dbReference type="STRING" id="321146.A0A139HR69"/>
<keyword evidence="4" id="KW-0223">Dioxygenase</keyword>
<evidence type="ECO:0000256" key="1">
    <source>
        <dbReference type="ARBA" id="ARBA00001965"/>
    </source>
</evidence>
<dbReference type="Gene3D" id="2.60.130.10">
    <property type="entry name" value="Aromatic compound dioxygenase"/>
    <property type="match status" value="1"/>
</dbReference>
<feature type="domain" description="Intradiol ring-cleavage dioxygenases" evidence="8">
    <location>
        <begin position="146"/>
        <end position="313"/>
    </location>
</feature>
<evidence type="ECO:0000256" key="5">
    <source>
        <dbReference type="ARBA" id="ARBA00023002"/>
    </source>
</evidence>
<dbReference type="GO" id="GO:0009712">
    <property type="term" value="P:catechol-containing compound metabolic process"/>
    <property type="evidence" value="ECO:0007669"/>
    <property type="project" value="InterPro"/>
</dbReference>
<dbReference type="InterPro" id="IPR050770">
    <property type="entry name" value="Intradiol_RC_Dioxygenase"/>
</dbReference>
<organism evidence="10 11">
    <name type="scientific">Pseudocercospora eumusae</name>
    <dbReference type="NCBI Taxonomy" id="321146"/>
    <lineage>
        <taxon>Eukaryota</taxon>
        <taxon>Fungi</taxon>
        <taxon>Dikarya</taxon>
        <taxon>Ascomycota</taxon>
        <taxon>Pezizomycotina</taxon>
        <taxon>Dothideomycetes</taxon>
        <taxon>Dothideomycetidae</taxon>
        <taxon>Mycosphaerellales</taxon>
        <taxon>Mycosphaerellaceae</taxon>
        <taxon>Pseudocercospora</taxon>
    </lineage>
</organism>
<sequence>MSHSFLLLSSLPSFNTSIVYTAAMATPQSNEHKIPQPSGRQYDPNFTKHVIDTCGPKTSPRMLQIFSSLTRHIHDFAREVDLTPEEWLAGVKFLNETGKIWAESDGKRNEMHRLSDIIGLESLVTEIANYVQVDEPDYIPTSAAILGPFWSPNAPWRNLGESIIQDPPKDGIVTYMHGIIRDLKTKKPIPGVTFDMWQASSNGKYDFQDPENQSDNNLRGKFKTDENGEYRLYCLRPTAYSLPTDGPSYALLQAIDRHPMRPAHIHLMVTKDGYKPCITQIYPKDDPWLATDTVFAVKDDLVVDFAPLEKLPENMPPHKGPGGPATRELELDIVLAPLGEPMSNAKPVL</sequence>
<evidence type="ECO:0000313" key="10">
    <source>
        <dbReference type="EMBL" id="KXT04899.1"/>
    </source>
</evidence>
<dbReference type="PANTHER" id="PTHR33711">
    <property type="entry name" value="DIOXYGENASE, PUTATIVE (AFU_ORTHOLOGUE AFUA_2G02910)-RELATED"/>
    <property type="match status" value="1"/>
</dbReference>
<accession>A0A139HR69</accession>
<evidence type="ECO:0000256" key="2">
    <source>
        <dbReference type="ARBA" id="ARBA00007825"/>
    </source>
</evidence>
<dbReference type="InterPro" id="IPR007535">
    <property type="entry name" value="Catechol_dOase_N"/>
</dbReference>
<keyword evidence="5" id="KW-0560">Oxidoreductase</keyword>
<name>A0A139HR69_9PEZI</name>
<comment type="similarity">
    <text evidence="2">Belongs to the intradiol ring-cleavage dioxygenase family.</text>
</comment>
<evidence type="ECO:0000256" key="3">
    <source>
        <dbReference type="ARBA" id="ARBA00022723"/>
    </source>
</evidence>
<keyword evidence="6" id="KW-0408">Iron</keyword>
<feature type="signal peptide" evidence="7">
    <location>
        <begin position="1"/>
        <end position="21"/>
    </location>
</feature>
<dbReference type="PANTHER" id="PTHR33711:SF5">
    <property type="entry name" value="INTRADIOL RING-CLEAVAGE DIOXYGENASE PRCA"/>
    <property type="match status" value="1"/>
</dbReference>
<keyword evidence="3" id="KW-0479">Metal-binding</keyword>
<evidence type="ECO:0000256" key="4">
    <source>
        <dbReference type="ARBA" id="ARBA00022964"/>
    </source>
</evidence>
<comment type="cofactor">
    <cofactor evidence="1">
        <name>Fe(3+)</name>
        <dbReference type="ChEBI" id="CHEBI:29034"/>
    </cofactor>
</comment>
<reference evidence="10 11" key="1">
    <citation type="submission" date="2015-07" db="EMBL/GenBank/DDBJ databases">
        <title>Comparative genomics of the Sigatoka disease complex on banana suggests a link between parallel evolutionary changes in Pseudocercospora fijiensis and Pseudocercospora eumusae and increased virulence on the banana host.</title>
        <authorList>
            <person name="Chang T.-C."/>
            <person name="Salvucci A."/>
            <person name="Crous P.W."/>
            <person name="Stergiopoulos I."/>
        </authorList>
    </citation>
    <scope>NUCLEOTIDE SEQUENCE [LARGE SCALE GENOMIC DNA]</scope>
    <source>
        <strain evidence="10 11">CBS 114824</strain>
    </source>
</reference>
<evidence type="ECO:0000259" key="8">
    <source>
        <dbReference type="Pfam" id="PF00775"/>
    </source>
</evidence>
<gene>
    <name evidence="10" type="ORF">AC578_3444</name>
</gene>
<evidence type="ECO:0000256" key="7">
    <source>
        <dbReference type="SAM" id="SignalP"/>
    </source>
</evidence>
<dbReference type="InterPro" id="IPR000627">
    <property type="entry name" value="Intradiol_dOase_C"/>
</dbReference>
<proteinExistence type="inferred from homology"/>
<dbReference type="OrthoDB" id="5238185at2759"/>
<evidence type="ECO:0000313" key="11">
    <source>
        <dbReference type="Proteomes" id="UP000070133"/>
    </source>
</evidence>
<dbReference type="GO" id="GO:0018576">
    <property type="term" value="F:catechol 1,2-dioxygenase activity"/>
    <property type="evidence" value="ECO:0007669"/>
    <property type="project" value="InterPro"/>
</dbReference>
<dbReference type="Proteomes" id="UP000070133">
    <property type="component" value="Unassembled WGS sequence"/>
</dbReference>
<dbReference type="Pfam" id="PF00775">
    <property type="entry name" value="Dioxygenase_C"/>
    <property type="match status" value="1"/>
</dbReference>
<keyword evidence="11" id="KW-1185">Reference proteome</keyword>
<evidence type="ECO:0000256" key="6">
    <source>
        <dbReference type="ARBA" id="ARBA00023004"/>
    </source>
</evidence>
<dbReference type="Pfam" id="PF04444">
    <property type="entry name" value="Dioxygenase_N"/>
    <property type="match status" value="1"/>
</dbReference>
<feature type="chain" id="PRO_5007995355" description="Intradiol ring-cleavage dioxygenases domain-containing protein" evidence="7">
    <location>
        <begin position="22"/>
        <end position="349"/>
    </location>
</feature>